<protein>
    <recommendedName>
        <fullName evidence="5">Lipoprotein</fullName>
    </recommendedName>
</protein>
<feature type="region of interest" description="Disordered" evidence="1">
    <location>
        <begin position="21"/>
        <end position="53"/>
    </location>
</feature>
<sequence>MKKLLTVGLVLLSVATLAACGNKSSDSASKASSSTEQTSASSKTDNSKTNTSEVTLLTDEEIDNAKTIGDMKTLFGKLIDSYKKYVEEIGDKVPEAQKDAFKQQVEPALNSLETSRKAFNDGLSSAGSDDTEMPEEARTVFLQQLKTARDAMKQAIESASKIVSAQ</sequence>
<keyword evidence="2" id="KW-0732">Signal</keyword>
<evidence type="ECO:0008006" key="5">
    <source>
        <dbReference type="Google" id="ProtNLM"/>
    </source>
</evidence>
<feature type="compositionally biased region" description="Low complexity" evidence="1">
    <location>
        <begin position="23"/>
        <end position="52"/>
    </location>
</feature>
<dbReference type="PATRIC" id="fig|28037.218.peg.1491"/>
<dbReference type="AlphaFoldDB" id="A0A0F3HBD7"/>
<name>A0A0F3HBD7_9STRE</name>
<dbReference type="PROSITE" id="PS51257">
    <property type="entry name" value="PROKAR_LIPOPROTEIN"/>
    <property type="match status" value="1"/>
</dbReference>
<gene>
    <name evidence="3" type="ORF">TZ96_01530</name>
</gene>
<evidence type="ECO:0000313" key="4">
    <source>
        <dbReference type="Proteomes" id="UP000033405"/>
    </source>
</evidence>
<comment type="caution">
    <text evidence="3">The sequence shown here is derived from an EMBL/GenBank/DDBJ whole genome shotgun (WGS) entry which is preliminary data.</text>
</comment>
<proteinExistence type="predicted"/>
<feature type="chain" id="PRO_5039574270" description="Lipoprotein" evidence="2">
    <location>
        <begin position="19"/>
        <end position="166"/>
    </location>
</feature>
<accession>A0A0F3HBD7</accession>
<evidence type="ECO:0000313" key="3">
    <source>
        <dbReference type="EMBL" id="KJU91506.1"/>
    </source>
</evidence>
<evidence type="ECO:0000256" key="1">
    <source>
        <dbReference type="SAM" id="MobiDB-lite"/>
    </source>
</evidence>
<dbReference type="RefSeq" id="WP_045763578.1">
    <property type="nucleotide sequence ID" value="NZ_JASHBX010000015.1"/>
</dbReference>
<dbReference type="Proteomes" id="UP000033405">
    <property type="component" value="Unassembled WGS sequence"/>
</dbReference>
<evidence type="ECO:0000256" key="2">
    <source>
        <dbReference type="SAM" id="SignalP"/>
    </source>
</evidence>
<reference evidence="3 4" key="1">
    <citation type="submission" date="2015-02" db="EMBL/GenBank/DDBJ databases">
        <title>Evolution of amylase-binding proteins of oral streptococcal species.</title>
        <authorList>
            <person name="Haase E.M."/>
        </authorList>
    </citation>
    <scope>NUCLEOTIDE SEQUENCE [LARGE SCALE GENOMIC DNA]</scope>
    <source>
        <strain evidence="3 4">UC6950A</strain>
    </source>
</reference>
<dbReference type="EMBL" id="JYOV01000019">
    <property type="protein sequence ID" value="KJU91506.1"/>
    <property type="molecule type" value="Genomic_DNA"/>
</dbReference>
<feature type="signal peptide" evidence="2">
    <location>
        <begin position="1"/>
        <end position="18"/>
    </location>
</feature>
<organism evidence="3 4">
    <name type="scientific">Streptococcus infantis</name>
    <dbReference type="NCBI Taxonomy" id="68892"/>
    <lineage>
        <taxon>Bacteria</taxon>
        <taxon>Bacillati</taxon>
        <taxon>Bacillota</taxon>
        <taxon>Bacilli</taxon>
        <taxon>Lactobacillales</taxon>
        <taxon>Streptococcaceae</taxon>
        <taxon>Streptococcus</taxon>
    </lineage>
</organism>